<sequence length="312" mass="34745">MQYATHYEEGKKVSFKKFDLNLAGLLFLPDGFDADAKYPAVVVTHPGGGVKEQCSSLYAWHLARAGYVALAFDASHQGESEGLPRCLEDPFSRVEDIRSAVDYLVTLPYVDEERIGAMGVCAGGGYTMSAIQTDVRIKAAAGISTWDVGDSARNGFPGVEIENFMQKLLQEVARARTAAARGEEAPCWKYVPDGPDEIDEHTSVIQREAYEYYRTPRCSYPTSVNRYLVSSNDKLAAFDAFAYLDTVSPRPLLFIVGSRADTLYFTEDAYRRAREPKKIHVVEEASHVDLYDKPEYVTQVVEALKEFFGKAL</sequence>
<dbReference type="SUPFAM" id="SSF53474">
    <property type="entry name" value="alpha/beta-Hydrolases"/>
    <property type="match status" value="1"/>
</dbReference>
<dbReference type="Proteomes" id="UP000522333">
    <property type="component" value="Unassembled WGS sequence"/>
</dbReference>
<dbReference type="InterPro" id="IPR029058">
    <property type="entry name" value="AB_hydrolase_fold"/>
</dbReference>
<keyword evidence="2" id="KW-0378">Hydrolase</keyword>
<name>A0A848CC27_9BACT</name>
<dbReference type="InterPro" id="IPR051411">
    <property type="entry name" value="Polyketide_trans_af380"/>
</dbReference>
<dbReference type="Gene3D" id="1.10.10.800">
    <property type="match status" value="1"/>
</dbReference>
<evidence type="ECO:0000313" key="2">
    <source>
        <dbReference type="EMBL" id="NME51878.1"/>
    </source>
</evidence>
<feature type="domain" description="Dienelactone hydrolase" evidence="1">
    <location>
        <begin position="25"/>
        <end position="142"/>
    </location>
</feature>
<dbReference type="PANTHER" id="PTHR47751">
    <property type="entry name" value="SUPERFAMILY HYDROLASE, PUTATIVE (AFU_ORTHOLOGUE AFUA_2G16580)-RELATED"/>
    <property type="match status" value="1"/>
</dbReference>
<evidence type="ECO:0000259" key="1">
    <source>
        <dbReference type="Pfam" id="PF01738"/>
    </source>
</evidence>
<accession>A0A848CC27</accession>
<proteinExistence type="predicted"/>
<dbReference type="Gene3D" id="3.40.50.1820">
    <property type="entry name" value="alpha/beta hydrolase"/>
    <property type="match status" value="1"/>
</dbReference>
<dbReference type="AlphaFoldDB" id="A0A848CC27"/>
<dbReference type="Pfam" id="PF01738">
    <property type="entry name" value="DLH"/>
    <property type="match status" value="1"/>
</dbReference>
<dbReference type="RefSeq" id="WP_168935290.1">
    <property type="nucleotide sequence ID" value="NZ_CAMDEI010000008.1"/>
</dbReference>
<reference evidence="2 3" key="1">
    <citation type="submission" date="2020-04" db="EMBL/GenBank/DDBJ databases">
        <authorList>
            <person name="Hitch T.C.A."/>
            <person name="Wylensek D."/>
            <person name="Clavel T."/>
        </authorList>
    </citation>
    <scope>NUCLEOTIDE SEQUENCE [LARGE SCALE GENOMIC DNA]</scope>
    <source>
        <strain evidence="2 3">PG-251-APC-1</strain>
    </source>
</reference>
<organism evidence="2 3">
    <name type="scientific">Desulfovibrio piger</name>
    <dbReference type="NCBI Taxonomy" id="901"/>
    <lineage>
        <taxon>Bacteria</taxon>
        <taxon>Pseudomonadati</taxon>
        <taxon>Thermodesulfobacteriota</taxon>
        <taxon>Desulfovibrionia</taxon>
        <taxon>Desulfovibrionales</taxon>
        <taxon>Desulfovibrionaceae</taxon>
        <taxon>Desulfovibrio</taxon>
    </lineage>
</organism>
<dbReference type="EMBL" id="JABAFY010000012">
    <property type="protein sequence ID" value="NME51878.1"/>
    <property type="molecule type" value="Genomic_DNA"/>
</dbReference>
<comment type="caution">
    <text evidence="2">The sequence shown here is derived from an EMBL/GenBank/DDBJ whole genome shotgun (WGS) entry which is preliminary data.</text>
</comment>
<evidence type="ECO:0000313" key="3">
    <source>
        <dbReference type="Proteomes" id="UP000522333"/>
    </source>
</evidence>
<dbReference type="InterPro" id="IPR002925">
    <property type="entry name" value="Dienelactn_hydro"/>
</dbReference>
<dbReference type="PANTHER" id="PTHR47751:SF1">
    <property type="entry name" value="SUPERFAMILY HYDROLASE, PUTATIVE (AFU_ORTHOLOGUE AFUA_2G16580)-RELATED"/>
    <property type="match status" value="1"/>
</dbReference>
<protein>
    <submittedName>
        <fullName evidence="2">Alpha/beta hydrolase</fullName>
    </submittedName>
</protein>
<dbReference type="GO" id="GO:0016787">
    <property type="term" value="F:hydrolase activity"/>
    <property type="evidence" value="ECO:0007669"/>
    <property type="project" value="UniProtKB-KW"/>
</dbReference>
<gene>
    <name evidence="2" type="ORF">HF854_04900</name>
</gene>